<dbReference type="PROSITE" id="PS50112">
    <property type="entry name" value="PAS"/>
    <property type="match status" value="1"/>
</dbReference>
<dbReference type="InterPro" id="IPR036890">
    <property type="entry name" value="HATPase_C_sf"/>
</dbReference>
<feature type="domain" description="Histidine kinase" evidence="7">
    <location>
        <begin position="542"/>
        <end position="755"/>
    </location>
</feature>
<proteinExistence type="predicted"/>
<dbReference type="SMART" id="SM00086">
    <property type="entry name" value="PAC"/>
    <property type="match status" value="2"/>
</dbReference>
<dbReference type="SMART" id="SM00091">
    <property type="entry name" value="PAS"/>
    <property type="match status" value="2"/>
</dbReference>
<dbReference type="InterPro" id="IPR003594">
    <property type="entry name" value="HATPase_dom"/>
</dbReference>
<name>A0AAC8Q2I7_9BACT</name>
<evidence type="ECO:0000256" key="3">
    <source>
        <dbReference type="ARBA" id="ARBA00022553"/>
    </source>
</evidence>
<dbReference type="Pfam" id="PF02518">
    <property type="entry name" value="HATPase_c"/>
    <property type="match status" value="1"/>
</dbReference>
<feature type="domain" description="PAC" evidence="9">
    <location>
        <begin position="438"/>
        <end position="490"/>
    </location>
</feature>
<dbReference type="InterPro" id="IPR029016">
    <property type="entry name" value="GAF-like_dom_sf"/>
</dbReference>
<dbReference type="SUPFAM" id="SSF55785">
    <property type="entry name" value="PYP-like sensor domain (PAS domain)"/>
    <property type="match status" value="2"/>
</dbReference>
<dbReference type="AlphaFoldDB" id="A0AAC8Q2I7"/>
<evidence type="ECO:0000313" key="10">
    <source>
        <dbReference type="EMBL" id="AKI99839.1"/>
    </source>
</evidence>
<dbReference type="Gene3D" id="3.30.565.10">
    <property type="entry name" value="Histidine kinase-like ATPase, C-terminal domain"/>
    <property type="match status" value="1"/>
</dbReference>
<evidence type="ECO:0000313" key="11">
    <source>
        <dbReference type="Proteomes" id="UP000035579"/>
    </source>
</evidence>
<dbReference type="EC" id="2.7.13.3" evidence="2"/>
<dbReference type="EMBL" id="CP011509">
    <property type="protein sequence ID" value="AKI99839.1"/>
    <property type="molecule type" value="Genomic_DNA"/>
</dbReference>
<evidence type="ECO:0000256" key="6">
    <source>
        <dbReference type="SAM" id="Coils"/>
    </source>
</evidence>
<evidence type="ECO:0000256" key="1">
    <source>
        <dbReference type="ARBA" id="ARBA00000085"/>
    </source>
</evidence>
<dbReference type="CDD" id="cd00082">
    <property type="entry name" value="HisKA"/>
    <property type="match status" value="1"/>
</dbReference>
<evidence type="ECO:0000259" key="8">
    <source>
        <dbReference type="PROSITE" id="PS50112"/>
    </source>
</evidence>
<dbReference type="KEGG" id="age:AA314_01466"/>
<dbReference type="InterPro" id="IPR003018">
    <property type="entry name" value="GAF"/>
</dbReference>
<keyword evidence="6" id="KW-0175">Coiled coil</keyword>
<dbReference type="SMART" id="SM00387">
    <property type="entry name" value="HATPase_c"/>
    <property type="match status" value="1"/>
</dbReference>
<reference evidence="10 11" key="1">
    <citation type="submission" date="2015-05" db="EMBL/GenBank/DDBJ databases">
        <title>Genome assembly of Archangium gephyra DSM 2261.</title>
        <authorList>
            <person name="Sharma G."/>
            <person name="Subramanian S."/>
        </authorList>
    </citation>
    <scope>NUCLEOTIDE SEQUENCE [LARGE SCALE GENOMIC DNA]</scope>
    <source>
        <strain evidence="10 11">DSM 2261</strain>
    </source>
</reference>
<dbReference type="NCBIfam" id="TIGR00229">
    <property type="entry name" value="sensory_box"/>
    <property type="match status" value="2"/>
</dbReference>
<dbReference type="InterPro" id="IPR003661">
    <property type="entry name" value="HisK_dim/P_dom"/>
</dbReference>
<dbReference type="SUPFAM" id="SSF55781">
    <property type="entry name" value="GAF domain-like"/>
    <property type="match status" value="1"/>
</dbReference>
<dbReference type="SUPFAM" id="SSF55874">
    <property type="entry name" value="ATPase domain of HSP90 chaperone/DNA topoisomerase II/histidine kinase"/>
    <property type="match status" value="1"/>
</dbReference>
<dbReference type="SMART" id="SM00388">
    <property type="entry name" value="HisKA"/>
    <property type="match status" value="1"/>
</dbReference>
<dbReference type="InterPro" id="IPR036097">
    <property type="entry name" value="HisK_dim/P_sf"/>
</dbReference>
<dbReference type="Proteomes" id="UP000035579">
    <property type="component" value="Chromosome"/>
</dbReference>
<organism evidence="10 11">
    <name type="scientific">Archangium gephyra</name>
    <dbReference type="NCBI Taxonomy" id="48"/>
    <lineage>
        <taxon>Bacteria</taxon>
        <taxon>Pseudomonadati</taxon>
        <taxon>Myxococcota</taxon>
        <taxon>Myxococcia</taxon>
        <taxon>Myxococcales</taxon>
        <taxon>Cystobacterineae</taxon>
        <taxon>Archangiaceae</taxon>
        <taxon>Archangium</taxon>
    </lineage>
</organism>
<dbReference type="InterPro" id="IPR035965">
    <property type="entry name" value="PAS-like_dom_sf"/>
</dbReference>
<dbReference type="CDD" id="cd16921">
    <property type="entry name" value="HATPase_FilI-like"/>
    <property type="match status" value="1"/>
</dbReference>
<dbReference type="PANTHER" id="PTHR43304:SF1">
    <property type="entry name" value="PAC DOMAIN-CONTAINING PROTEIN"/>
    <property type="match status" value="1"/>
</dbReference>
<dbReference type="CDD" id="cd00130">
    <property type="entry name" value="PAS"/>
    <property type="match status" value="2"/>
</dbReference>
<feature type="domain" description="PAS" evidence="8">
    <location>
        <begin position="362"/>
        <end position="434"/>
    </location>
</feature>
<dbReference type="Pfam" id="PF01590">
    <property type="entry name" value="GAF"/>
    <property type="match status" value="1"/>
</dbReference>
<dbReference type="Pfam" id="PF00512">
    <property type="entry name" value="HisKA"/>
    <property type="match status" value="1"/>
</dbReference>
<dbReference type="InterPro" id="IPR004358">
    <property type="entry name" value="Sig_transdc_His_kin-like_C"/>
</dbReference>
<evidence type="ECO:0000259" key="9">
    <source>
        <dbReference type="PROSITE" id="PS50113"/>
    </source>
</evidence>
<evidence type="ECO:0000256" key="5">
    <source>
        <dbReference type="ARBA" id="ARBA00022777"/>
    </source>
</evidence>
<feature type="coiled-coil region" evidence="6">
    <location>
        <begin position="482"/>
        <end position="535"/>
    </location>
</feature>
<dbReference type="PROSITE" id="PS50109">
    <property type="entry name" value="HIS_KIN"/>
    <property type="match status" value="1"/>
</dbReference>
<dbReference type="SUPFAM" id="SSF47384">
    <property type="entry name" value="Homodimeric domain of signal transducing histidine kinase"/>
    <property type="match status" value="1"/>
</dbReference>
<keyword evidence="4" id="KW-0808">Transferase</keyword>
<dbReference type="PANTHER" id="PTHR43304">
    <property type="entry name" value="PHYTOCHROME-LIKE PROTEIN CPH1"/>
    <property type="match status" value="1"/>
</dbReference>
<feature type="domain" description="PAC" evidence="9">
    <location>
        <begin position="131"/>
        <end position="187"/>
    </location>
</feature>
<dbReference type="InterPro" id="IPR005467">
    <property type="entry name" value="His_kinase_dom"/>
</dbReference>
<dbReference type="InterPro" id="IPR052162">
    <property type="entry name" value="Sensor_kinase/Photoreceptor"/>
</dbReference>
<dbReference type="InterPro" id="IPR013655">
    <property type="entry name" value="PAS_fold_3"/>
</dbReference>
<gene>
    <name evidence="10" type="ORF">AA314_01466</name>
</gene>
<sequence>MEAFEPPREIVFFDLESLMSTAALPPSPPSLPEDRPGGNLGAEMLARLFEQARPLVDALFAQVNDGVTVQAQDFSLTFANPAAARILGAASPEELLRTGSARVFERYEVLDASGRPVRLDQLPGRQVITHGSAPERVLRFRDKHTGQEHWSRMSAAPVRDAQGQVVYAINVFRDVTEVMRTQERLSLLAEAGELLSASLDLEGTLAATARLLVPRLADWCAVHLTGDSTPSRQVASIHMDPAKLELARRLAELYPTDPGATSGINHVMRTGLPELTSDITEAMLVAAARSEEHLRILRELSLRSIMVVPLNARGRTVGTLTVATAESLRRLGTEELRLVEELARRAALAVDNARLYMEAKRAQARQAVALEAGRMGAWEWDIQAQRVTWSPELERLHGIPEGSFGGSFEDYQSDMHPEDRERVLGSIQRVVAESQKEHHVQYRIVLPDGRVRQVEAHGRLTLDEQGRPSRLTGVCTDITERLALEEDARRLVREQAARAEAERARQHTAELLASLEKAQAELAQRAQELTRSNADLEQFAYVASHDLQEPLRMVASYVQLLSRRYKGQLDADADEFIRYAVDGATRMQALINDLLAYSRVGTRGKELVPVPLERSVERALSHLHLALRESGAEVKVEPLPWVEGDETQLAQLLQNLVGNAVKFRGERPPRIRVSAAREGGTVTVAVEDNGIGIEPQYYERIFAIFQRLHGKEEYPGTGIGLSICKKIVERHGGRIWVESTPGQGSTFRFTLGAAEASRA</sequence>
<keyword evidence="5 10" id="KW-0418">Kinase</keyword>
<dbReference type="Gene3D" id="1.10.287.130">
    <property type="match status" value="1"/>
</dbReference>
<dbReference type="InterPro" id="IPR000014">
    <property type="entry name" value="PAS"/>
</dbReference>
<dbReference type="InterPro" id="IPR001610">
    <property type="entry name" value="PAC"/>
</dbReference>
<evidence type="ECO:0000259" key="7">
    <source>
        <dbReference type="PROSITE" id="PS50109"/>
    </source>
</evidence>
<dbReference type="Pfam" id="PF13426">
    <property type="entry name" value="PAS_9"/>
    <property type="match status" value="1"/>
</dbReference>
<dbReference type="FunFam" id="3.30.565.10:FF:000006">
    <property type="entry name" value="Sensor histidine kinase WalK"/>
    <property type="match status" value="1"/>
</dbReference>
<dbReference type="Gene3D" id="3.30.450.20">
    <property type="entry name" value="PAS domain"/>
    <property type="match status" value="2"/>
</dbReference>
<comment type="catalytic activity">
    <reaction evidence="1">
        <text>ATP + protein L-histidine = ADP + protein N-phospho-L-histidine.</text>
        <dbReference type="EC" id="2.7.13.3"/>
    </reaction>
</comment>
<dbReference type="Pfam" id="PF08447">
    <property type="entry name" value="PAS_3"/>
    <property type="match status" value="1"/>
</dbReference>
<dbReference type="Gene3D" id="2.10.70.100">
    <property type="match status" value="1"/>
</dbReference>
<evidence type="ECO:0000256" key="2">
    <source>
        <dbReference type="ARBA" id="ARBA00012438"/>
    </source>
</evidence>
<keyword evidence="3" id="KW-0597">Phosphoprotein</keyword>
<dbReference type="SMART" id="SM00065">
    <property type="entry name" value="GAF"/>
    <property type="match status" value="1"/>
</dbReference>
<protein>
    <recommendedName>
        <fullName evidence="2">histidine kinase</fullName>
        <ecNumber evidence="2">2.7.13.3</ecNumber>
    </recommendedName>
</protein>
<dbReference type="PROSITE" id="PS50113">
    <property type="entry name" value="PAC"/>
    <property type="match status" value="2"/>
</dbReference>
<dbReference type="GO" id="GO:0000155">
    <property type="term" value="F:phosphorelay sensor kinase activity"/>
    <property type="evidence" value="ECO:0007669"/>
    <property type="project" value="InterPro"/>
</dbReference>
<evidence type="ECO:0000256" key="4">
    <source>
        <dbReference type="ARBA" id="ARBA00022679"/>
    </source>
</evidence>
<dbReference type="Gene3D" id="3.30.450.40">
    <property type="match status" value="1"/>
</dbReference>
<dbReference type="InterPro" id="IPR000700">
    <property type="entry name" value="PAS-assoc_C"/>
</dbReference>
<accession>A0AAC8Q2I7</accession>
<dbReference type="PRINTS" id="PR00344">
    <property type="entry name" value="BCTRLSENSOR"/>
</dbReference>